<name>A0A5J5EXV4_9PEZI</name>
<dbReference type="AlphaFoldDB" id="A0A5J5EXV4"/>
<proteinExistence type="predicted"/>
<reference evidence="1 2" key="1">
    <citation type="submission" date="2019-09" db="EMBL/GenBank/DDBJ databases">
        <title>Draft genome of the ectomycorrhizal ascomycete Sphaerosporella brunnea.</title>
        <authorList>
            <consortium name="DOE Joint Genome Institute"/>
            <person name="Benucci G.M."/>
            <person name="Marozzi G."/>
            <person name="Antonielli L."/>
            <person name="Sanchez S."/>
            <person name="Marco P."/>
            <person name="Wang X."/>
            <person name="Falini L.B."/>
            <person name="Barry K."/>
            <person name="Haridas S."/>
            <person name="Lipzen A."/>
            <person name="Labutti K."/>
            <person name="Grigoriev I.V."/>
            <person name="Murat C."/>
            <person name="Martin F."/>
            <person name="Albertini E."/>
            <person name="Donnini D."/>
            <person name="Bonito G."/>
        </authorList>
    </citation>
    <scope>NUCLEOTIDE SEQUENCE [LARGE SCALE GENOMIC DNA]</scope>
    <source>
        <strain evidence="1 2">Sb_GMNB300</strain>
    </source>
</reference>
<organism evidence="1 2">
    <name type="scientific">Sphaerosporella brunnea</name>
    <dbReference type="NCBI Taxonomy" id="1250544"/>
    <lineage>
        <taxon>Eukaryota</taxon>
        <taxon>Fungi</taxon>
        <taxon>Dikarya</taxon>
        <taxon>Ascomycota</taxon>
        <taxon>Pezizomycotina</taxon>
        <taxon>Pezizomycetes</taxon>
        <taxon>Pezizales</taxon>
        <taxon>Pyronemataceae</taxon>
        <taxon>Sphaerosporella</taxon>
    </lineage>
</organism>
<protein>
    <recommendedName>
        <fullName evidence="3">F-box domain-containing protein</fullName>
    </recommendedName>
</protein>
<sequence>MRPKLSLKAIFDERGRDRHTDIILHQYMRRQSRELPGSGNYLGLQLLRRTSSSPWTVAAPLPPPPPLQHVIDTPSEHAKAIRLYDIYPELYVRPMDKRRVYRFVMTCFDMGSRTAKLAGSGNYLVQQLLRRTPPPPPPPPPPQPARAANSVVVYPQSALHTIQNTVHGLPKHGAGLYMQRVANAKRVALTPVDSQNVAKSSLESLAQPVLDRLVRYLRWDSLRLLSTVNKHFNQPLPEKYPAVFLRKGLQRLPAPHLRGLKQEDGPQSISSIETRKPAFTRFKCTSTLRFSQPLPTKPGYTTYILSYTFGQCISGACECFLMAPQPVRPANSMATERPALLRSIANKIKLHEIYPELYIQPLDERRLYRFVDGLLRYAQQNREDAWLRQLPPAARVQTKIVLTVDWDTGAPVAAPAPPPPPSRPACPTNAVMWCPETDLKPIQDAVDSVPKQITETVKKELDAGWLAIA</sequence>
<comment type="caution">
    <text evidence="1">The sequence shown here is derived from an EMBL/GenBank/DDBJ whole genome shotgun (WGS) entry which is preliminary data.</text>
</comment>
<evidence type="ECO:0000313" key="1">
    <source>
        <dbReference type="EMBL" id="KAA8906856.1"/>
    </source>
</evidence>
<dbReference type="PANTHER" id="PTHR48125">
    <property type="entry name" value="LP07818P1"/>
    <property type="match status" value="1"/>
</dbReference>
<dbReference type="InParanoid" id="A0A5J5EXV4"/>
<accession>A0A5J5EXV4</accession>
<gene>
    <name evidence="1" type="ORF">FN846DRAFT_889995</name>
</gene>
<evidence type="ECO:0008006" key="3">
    <source>
        <dbReference type="Google" id="ProtNLM"/>
    </source>
</evidence>
<evidence type="ECO:0000313" key="2">
    <source>
        <dbReference type="Proteomes" id="UP000326924"/>
    </source>
</evidence>
<keyword evidence="2" id="KW-1185">Reference proteome</keyword>
<dbReference type="PANTHER" id="PTHR48125:SF12">
    <property type="entry name" value="AT HOOK TRANSCRIPTION FACTOR FAMILY-RELATED"/>
    <property type="match status" value="1"/>
</dbReference>
<dbReference type="Proteomes" id="UP000326924">
    <property type="component" value="Unassembled WGS sequence"/>
</dbReference>
<dbReference type="EMBL" id="VXIS01000084">
    <property type="protein sequence ID" value="KAA8906856.1"/>
    <property type="molecule type" value="Genomic_DNA"/>
</dbReference>